<accession>A0AAN5CDP9</accession>
<organism evidence="1 2">
    <name type="scientific">Pristionchus mayeri</name>
    <dbReference type="NCBI Taxonomy" id="1317129"/>
    <lineage>
        <taxon>Eukaryota</taxon>
        <taxon>Metazoa</taxon>
        <taxon>Ecdysozoa</taxon>
        <taxon>Nematoda</taxon>
        <taxon>Chromadorea</taxon>
        <taxon>Rhabditida</taxon>
        <taxon>Rhabditina</taxon>
        <taxon>Diplogasteromorpha</taxon>
        <taxon>Diplogasteroidea</taxon>
        <taxon>Neodiplogasteridae</taxon>
        <taxon>Pristionchus</taxon>
    </lineage>
</organism>
<feature type="non-terminal residue" evidence="1">
    <location>
        <position position="1"/>
    </location>
</feature>
<name>A0AAN5CDP9_9BILA</name>
<dbReference type="Proteomes" id="UP001328107">
    <property type="component" value="Unassembled WGS sequence"/>
</dbReference>
<evidence type="ECO:0008006" key="3">
    <source>
        <dbReference type="Google" id="ProtNLM"/>
    </source>
</evidence>
<proteinExistence type="predicted"/>
<gene>
    <name evidence="1" type="ORF">PMAYCL1PPCAC_09962</name>
</gene>
<keyword evidence="2" id="KW-1185">Reference proteome</keyword>
<comment type="caution">
    <text evidence="1">The sequence shown here is derived from an EMBL/GenBank/DDBJ whole genome shotgun (WGS) entry which is preliminary data.</text>
</comment>
<evidence type="ECO:0000313" key="1">
    <source>
        <dbReference type="EMBL" id="GMR39767.1"/>
    </source>
</evidence>
<reference evidence="2" key="1">
    <citation type="submission" date="2022-10" db="EMBL/GenBank/DDBJ databases">
        <title>Genome assembly of Pristionchus species.</title>
        <authorList>
            <person name="Yoshida K."/>
            <person name="Sommer R.J."/>
        </authorList>
    </citation>
    <scope>NUCLEOTIDE SEQUENCE [LARGE SCALE GENOMIC DNA]</scope>
    <source>
        <strain evidence="2">RS5460</strain>
    </source>
</reference>
<evidence type="ECO:0000313" key="2">
    <source>
        <dbReference type="Proteomes" id="UP001328107"/>
    </source>
</evidence>
<dbReference type="EMBL" id="BTRK01000003">
    <property type="protein sequence ID" value="GMR39767.1"/>
    <property type="molecule type" value="Genomic_DNA"/>
</dbReference>
<sequence length="84" mass="9330">FTCRRCRYAKCVAVGMDSACVPTARNFRMPVKTIKKSSSKPASKLPVAEAKQTPTVLLDMIAKEYKSLETTAMRNDEKVMIEAS</sequence>
<feature type="non-terminal residue" evidence="1">
    <location>
        <position position="84"/>
    </location>
</feature>
<dbReference type="AlphaFoldDB" id="A0AAN5CDP9"/>
<dbReference type="SUPFAM" id="SSF57716">
    <property type="entry name" value="Glucocorticoid receptor-like (DNA-binding domain)"/>
    <property type="match status" value="1"/>
</dbReference>
<protein>
    <recommendedName>
        <fullName evidence="3">Nuclear receptor</fullName>
    </recommendedName>
</protein>